<gene>
    <name evidence="7" type="primary">vapC</name>
    <name evidence="9" type="ORF">B4U45_11240</name>
    <name evidence="10" type="ORF">LAUMK42_04928</name>
    <name evidence="11" type="ORF">LAUMK4_04953</name>
</gene>
<evidence type="ECO:0000256" key="2">
    <source>
        <dbReference type="ARBA" id="ARBA00022649"/>
    </source>
</evidence>
<evidence type="ECO:0000313" key="11">
    <source>
        <dbReference type="EMBL" id="VBA30081.1"/>
    </source>
</evidence>
<dbReference type="InterPro" id="IPR002716">
    <property type="entry name" value="PIN_dom"/>
</dbReference>
<dbReference type="InterPro" id="IPR029060">
    <property type="entry name" value="PIN-like_dom_sf"/>
</dbReference>
<evidence type="ECO:0000256" key="6">
    <source>
        <dbReference type="ARBA" id="ARBA00022842"/>
    </source>
</evidence>
<keyword evidence="4 7" id="KW-0479">Metal-binding</keyword>
<dbReference type="RefSeq" id="WP_075547650.1">
    <property type="nucleotide sequence ID" value="NZ_CADEAW010000032.1"/>
</dbReference>
<feature type="binding site" evidence="7">
    <location>
        <position position="108"/>
    </location>
    <ligand>
        <name>Mg(2+)</name>
        <dbReference type="ChEBI" id="CHEBI:18420"/>
    </ligand>
</feature>
<evidence type="ECO:0000313" key="14">
    <source>
        <dbReference type="Proteomes" id="UP000279331"/>
    </source>
</evidence>
<feature type="domain" description="PIN" evidence="8">
    <location>
        <begin position="3"/>
        <end position="133"/>
    </location>
</feature>
<dbReference type="GO" id="GO:0000287">
    <property type="term" value="F:magnesium ion binding"/>
    <property type="evidence" value="ECO:0007669"/>
    <property type="project" value="UniProtKB-UniRule"/>
</dbReference>
<protein>
    <recommendedName>
        <fullName evidence="7">Ribonuclease VapC</fullName>
        <shortName evidence="7">RNase VapC</shortName>
        <ecNumber evidence="7">3.1.-.-</ecNumber>
    </recommendedName>
    <alternativeName>
        <fullName evidence="7">Toxin VapC</fullName>
    </alternativeName>
</protein>
<dbReference type="Proteomes" id="UP000279331">
    <property type="component" value="Unassembled WGS sequence"/>
</dbReference>
<evidence type="ECO:0000313" key="12">
    <source>
        <dbReference type="Proteomes" id="UP000192335"/>
    </source>
</evidence>
<dbReference type="InterPro" id="IPR006226">
    <property type="entry name" value="Mtu_PIN"/>
</dbReference>
<evidence type="ECO:0000256" key="3">
    <source>
        <dbReference type="ARBA" id="ARBA00022722"/>
    </source>
</evidence>
<reference evidence="9 12" key="1">
    <citation type="submission" date="2017-02" db="EMBL/GenBank/DDBJ databases">
        <title>Mycobacterium kansasii genomes.</title>
        <authorList>
            <person name="Borowka P."/>
            <person name="Strapagiel D."/>
            <person name="Marciniak B."/>
            <person name="Lach J."/>
            <person name="Bakula Z."/>
            <person name="Van Ingen J."/>
            <person name="Safianowska A."/>
            <person name="Brzostek A."/>
            <person name="Dziadek J."/>
            <person name="Jagielski T."/>
        </authorList>
    </citation>
    <scope>NUCLEOTIDE SEQUENCE [LARGE SCALE GENOMIC DNA]</scope>
    <source>
        <strain evidence="9 12">12MK</strain>
    </source>
</reference>
<dbReference type="Proteomes" id="UP000271464">
    <property type="component" value="Unassembled WGS sequence"/>
</dbReference>
<dbReference type="GO" id="GO:0045926">
    <property type="term" value="P:negative regulation of growth"/>
    <property type="evidence" value="ECO:0007669"/>
    <property type="project" value="UniProtKB-ARBA"/>
</dbReference>
<keyword evidence="2 7" id="KW-1277">Toxin-antitoxin system</keyword>
<evidence type="ECO:0000256" key="5">
    <source>
        <dbReference type="ARBA" id="ARBA00022801"/>
    </source>
</evidence>
<reference evidence="13 14" key="2">
    <citation type="submission" date="2018-09" db="EMBL/GenBank/DDBJ databases">
        <authorList>
            <person name="Tagini F."/>
        </authorList>
    </citation>
    <scope>NUCLEOTIDE SEQUENCE [LARGE SCALE GENOMIC DNA]</scope>
    <source>
        <strain evidence="11 13">MK4</strain>
        <strain evidence="10 14">MK42</strain>
    </source>
</reference>
<sequence length="143" mass="15540">MKLLDLNILIYAIDESTARHKAAREWLDDTLSGSATVAFAWHALVGFVRLSTRAAIFERPLTVDESFDVVAGWLAQPCVTVVHPTDRHAAVLRGLLTPLGTAGNLTSDAHLAALSIEHGAELCSTDVDFSRFSGVRWTDPLQT</sequence>
<dbReference type="EMBL" id="MWQA01000001">
    <property type="protein sequence ID" value="ORC07097.1"/>
    <property type="molecule type" value="Genomic_DNA"/>
</dbReference>
<dbReference type="EC" id="3.1.-.-" evidence="7"/>
<keyword evidence="5 7" id="KW-0378">Hydrolase</keyword>
<feature type="binding site" evidence="7">
    <location>
        <position position="5"/>
    </location>
    <ligand>
        <name>Mg(2+)</name>
        <dbReference type="ChEBI" id="CHEBI:18420"/>
    </ligand>
</feature>
<dbReference type="GeneID" id="66597908"/>
<dbReference type="NCBIfam" id="TIGR00028">
    <property type="entry name" value="Mtu_PIN_fam"/>
    <property type="match status" value="1"/>
</dbReference>
<comment type="similarity">
    <text evidence="7">Belongs to the PINc/VapC protein family.</text>
</comment>
<dbReference type="Pfam" id="PF01850">
    <property type="entry name" value="PIN"/>
    <property type="match status" value="1"/>
</dbReference>
<keyword evidence="7" id="KW-0800">Toxin</keyword>
<organism evidence="10 14">
    <name type="scientific">Mycobacterium persicum</name>
    <dbReference type="NCBI Taxonomy" id="1487726"/>
    <lineage>
        <taxon>Bacteria</taxon>
        <taxon>Bacillati</taxon>
        <taxon>Actinomycetota</taxon>
        <taxon>Actinomycetes</taxon>
        <taxon>Mycobacteriales</taxon>
        <taxon>Mycobacteriaceae</taxon>
        <taxon>Mycobacterium</taxon>
    </lineage>
</organism>
<dbReference type="GO" id="GO:0016788">
    <property type="term" value="F:hydrolase activity, acting on ester bonds"/>
    <property type="evidence" value="ECO:0007669"/>
    <property type="project" value="InterPro"/>
</dbReference>
<dbReference type="GO" id="GO:0004540">
    <property type="term" value="F:RNA nuclease activity"/>
    <property type="evidence" value="ECO:0007669"/>
    <property type="project" value="InterPro"/>
</dbReference>
<dbReference type="SUPFAM" id="SSF88723">
    <property type="entry name" value="PIN domain-like"/>
    <property type="match status" value="1"/>
</dbReference>
<dbReference type="EMBL" id="UPHM01000134">
    <property type="protein sequence ID" value="VBA30081.1"/>
    <property type="molecule type" value="Genomic_DNA"/>
</dbReference>
<name>A0A1X0L809_9MYCO</name>
<evidence type="ECO:0000256" key="1">
    <source>
        <dbReference type="ARBA" id="ARBA00001946"/>
    </source>
</evidence>
<dbReference type="GO" id="GO:0090729">
    <property type="term" value="F:toxin activity"/>
    <property type="evidence" value="ECO:0007669"/>
    <property type="project" value="UniProtKB-KW"/>
</dbReference>
<dbReference type="CDD" id="cd18678">
    <property type="entry name" value="PIN_MtVapC25_VapC33-like"/>
    <property type="match status" value="1"/>
</dbReference>
<evidence type="ECO:0000259" key="8">
    <source>
        <dbReference type="Pfam" id="PF01850"/>
    </source>
</evidence>
<evidence type="ECO:0000313" key="13">
    <source>
        <dbReference type="Proteomes" id="UP000271464"/>
    </source>
</evidence>
<evidence type="ECO:0000313" key="10">
    <source>
        <dbReference type="EMBL" id="VAZ86085.1"/>
    </source>
</evidence>
<comment type="caution">
    <text evidence="10">The sequence shown here is derived from an EMBL/GenBank/DDBJ whole genome shotgun (WGS) entry which is preliminary data.</text>
</comment>
<dbReference type="Gene3D" id="3.40.50.1010">
    <property type="entry name" value="5'-nuclease"/>
    <property type="match status" value="1"/>
</dbReference>
<dbReference type="Proteomes" id="UP000192335">
    <property type="component" value="Unassembled WGS sequence"/>
</dbReference>
<comment type="cofactor">
    <cofactor evidence="1 7">
        <name>Mg(2+)</name>
        <dbReference type="ChEBI" id="CHEBI:18420"/>
    </cofactor>
</comment>
<evidence type="ECO:0000256" key="7">
    <source>
        <dbReference type="HAMAP-Rule" id="MF_00265"/>
    </source>
</evidence>
<comment type="function">
    <text evidence="7">Toxic component of a toxin-antitoxin (TA) system. An RNase.</text>
</comment>
<dbReference type="InterPro" id="IPR022907">
    <property type="entry name" value="VapC_family"/>
</dbReference>
<evidence type="ECO:0000313" key="9">
    <source>
        <dbReference type="EMBL" id="ORC07097.1"/>
    </source>
</evidence>
<keyword evidence="3 7" id="KW-0540">Nuclease</keyword>
<proteinExistence type="inferred from homology"/>
<dbReference type="OrthoDB" id="556169at2"/>
<evidence type="ECO:0000256" key="4">
    <source>
        <dbReference type="ARBA" id="ARBA00022723"/>
    </source>
</evidence>
<dbReference type="HAMAP" id="MF_00265">
    <property type="entry name" value="VapC_Nob1"/>
    <property type="match status" value="1"/>
</dbReference>
<keyword evidence="6 7" id="KW-0460">Magnesium</keyword>
<keyword evidence="13" id="KW-1185">Reference proteome</keyword>
<dbReference type="AlphaFoldDB" id="A0A1X0L809"/>
<dbReference type="EMBL" id="UPHL01000142">
    <property type="protein sequence ID" value="VAZ86085.1"/>
    <property type="molecule type" value="Genomic_DNA"/>
</dbReference>
<accession>A0A1X0L809</accession>